<evidence type="ECO:0000256" key="1">
    <source>
        <dbReference type="ARBA" id="ARBA00007879"/>
    </source>
</evidence>
<keyword evidence="3" id="KW-0134">Cell wall</keyword>
<dbReference type="Proteomes" id="UP000734854">
    <property type="component" value="Unassembled WGS sequence"/>
</dbReference>
<dbReference type="GO" id="GO:0032451">
    <property type="term" value="F:demethylase activity"/>
    <property type="evidence" value="ECO:0007669"/>
    <property type="project" value="InterPro"/>
</dbReference>
<dbReference type="InterPro" id="IPR037151">
    <property type="entry name" value="AlkB-like_sf"/>
</dbReference>
<comment type="similarity">
    <text evidence="3">Belongs to the expansin family. Expansin A subfamily.</text>
</comment>
<keyword evidence="3" id="KW-0961">Cell wall biogenesis/degradation</keyword>
<protein>
    <recommendedName>
        <fullName evidence="3">Expansin</fullName>
    </recommendedName>
</protein>
<evidence type="ECO:0000259" key="4">
    <source>
        <dbReference type="PROSITE" id="PS50843"/>
    </source>
</evidence>
<dbReference type="InterPro" id="IPR002963">
    <property type="entry name" value="Expansin"/>
</dbReference>
<dbReference type="PROSITE" id="PS50843">
    <property type="entry name" value="EXPANSIN_CBD"/>
    <property type="match status" value="1"/>
</dbReference>
<dbReference type="Gene3D" id="2.60.120.590">
    <property type="entry name" value="Alpha-ketoglutarate-dependent dioxygenase AlkB-like"/>
    <property type="match status" value="1"/>
</dbReference>
<comment type="function">
    <text evidence="3">Causes loosening and extension of plant cell walls by disrupting non-covalent bonding between cellulose microfibrils and matrix glucans. No enzymatic activity has been found.</text>
</comment>
<dbReference type="InterPro" id="IPR007117">
    <property type="entry name" value="Expansin_CBD"/>
</dbReference>
<dbReference type="GO" id="GO:0016020">
    <property type="term" value="C:membrane"/>
    <property type="evidence" value="ECO:0007669"/>
    <property type="project" value="UniProtKB-SubCell"/>
</dbReference>
<dbReference type="InterPro" id="IPR044842">
    <property type="entry name" value="ALKBH9B/ALKBH10B-like"/>
</dbReference>
<evidence type="ECO:0000313" key="6">
    <source>
        <dbReference type="Proteomes" id="UP000734854"/>
    </source>
</evidence>
<comment type="subcellular location">
    <subcellularLocation>
        <location evidence="3">Secreted</location>
        <location evidence="3">Cell wall</location>
    </subcellularLocation>
    <subcellularLocation>
        <location evidence="3">Membrane</location>
        <topology evidence="3">Peripheral membrane protein</topology>
    </subcellularLocation>
</comment>
<dbReference type="GO" id="GO:0003729">
    <property type="term" value="F:mRNA binding"/>
    <property type="evidence" value="ECO:0007669"/>
    <property type="project" value="InterPro"/>
</dbReference>
<proteinExistence type="inferred from homology"/>
<dbReference type="PANTHER" id="PTHR31447:SF0">
    <property type="entry name" value="HYDROXYPROLINE-RICH GLYCOPROTEIN FAMILY PROTEIN"/>
    <property type="match status" value="1"/>
</dbReference>
<reference evidence="5 6" key="1">
    <citation type="submission" date="2020-08" db="EMBL/GenBank/DDBJ databases">
        <title>Plant Genome Project.</title>
        <authorList>
            <person name="Zhang R.-G."/>
        </authorList>
    </citation>
    <scope>NUCLEOTIDE SEQUENCE [LARGE SCALE GENOMIC DNA]</scope>
    <source>
        <tissue evidence="5">Rhizome</tissue>
    </source>
</reference>
<accession>A0A8J5HIW8</accession>
<dbReference type="GO" id="GO:0006402">
    <property type="term" value="P:mRNA catabolic process"/>
    <property type="evidence" value="ECO:0007669"/>
    <property type="project" value="InterPro"/>
</dbReference>
<dbReference type="PANTHER" id="PTHR31447">
    <property type="entry name" value="HYDROXYPROLINE-RICH GLYCOPROTEIN FAMILY PROTEIN-RELATED"/>
    <property type="match status" value="1"/>
</dbReference>
<gene>
    <name evidence="5" type="ORF">ZIOFF_020155</name>
</gene>
<dbReference type="PRINTS" id="PR01226">
    <property type="entry name" value="EXPANSIN"/>
</dbReference>
<organism evidence="5 6">
    <name type="scientific">Zingiber officinale</name>
    <name type="common">Ginger</name>
    <name type="synonym">Amomum zingiber</name>
    <dbReference type="NCBI Taxonomy" id="94328"/>
    <lineage>
        <taxon>Eukaryota</taxon>
        <taxon>Viridiplantae</taxon>
        <taxon>Streptophyta</taxon>
        <taxon>Embryophyta</taxon>
        <taxon>Tracheophyta</taxon>
        <taxon>Spermatophyta</taxon>
        <taxon>Magnoliopsida</taxon>
        <taxon>Liliopsida</taxon>
        <taxon>Zingiberales</taxon>
        <taxon>Zingiberaceae</taxon>
        <taxon>Zingiber</taxon>
    </lineage>
</organism>
<dbReference type="InterPro" id="IPR036749">
    <property type="entry name" value="Expansin_CBD_sf"/>
</dbReference>
<dbReference type="GO" id="GO:0009664">
    <property type="term" value="P:plant-type cell wall organization"/>
    <property type="evidence" value="ECO:0007669"/>
    <property type="project" value="InterPro"/>
</dbReference>
<dbReference type="Pfam" id="PF01357">
    <property type="entry name" value="Expansin_C"/>
    <property type="match status" value="1"/>
</dbReference>
<keyword evidence="2 3" id="KW-0964">Secreted</keyword>
<evidence type="ECO:0000256" key="2">
    <source>
        <dbReference type="ARBA" id="ARBA00022525"/>
    </source>
</evidence>
<evidence type="ECO:0000313" key="5">
    <source>
        <dbReference type="EMBL" id="KAG6522998.1"/>
    </source>
</evidence>
<comment type="caution">
    <text evidence="5">The sequence shown here is derived from an EMBL/GenBank/DDBJ whole genome shotgun (WGS) entry which is preliminary data.</text>
</comment>
<dbReference type="AlphaFoldDB" id="A0A8J5HIW8"/>
<evidence type="ECO:0000256" key="3">
    <source>
        <dbReference type="RuleBase" id="RU365023"/>
    </source>
</evidence>
<sequence>MFLMLNVVSKMKGCIRQIEHLNPSGASEQDIKTQNTQRISNLTMSRIYSKDIEKFGTDIMNTASMKSPQQNANVGSSEQQFFDEAFHTPSSPYKTIMTSDQYGILKIISTPKEFLARETSDGMMVNVVEGLKLHENFLDSSEVTELVSLANEMRAAGHRGELPGQTLVTLKRPLKGHGREMIQLGVLINEEPIEDGNTILTSEDHRGDYNGSLKLNITPGVKCVREGGVHFTIDGKGFFYNVLISNVAGAGDIVAVKIKGSATGWLHMGRTWGQNWHISADLQDQALSFEVSSSDGVTLT</sequence>
<comment type="similarity">
    <text evidence="1">Belongs to the alkB family.</text>
</comment>
<dbReference type="EMBL" id="JACMSC010000005">
    <property type="protein sequence ID" value="KAG6522998.1"/>
    <property type="molecule type" value="Genomic_DNA"/>
</dbReference>
<keyword evidence="6" id="KW-1185">Reference proteome</keyword>
<name>A0A8J5HIW8_ZINOF</name>
<dbReference type="SUPFAM" id="SSF49590">
    <property type="entry name" value="PHL pollen allergen"/>
    <property type="match status" value="1"/>
</dbReference>
<feature type="domain" description="Expansin-like CBD" evidence="4">
    <location>
        <begin position="238"/>
        <end position="300"/>
    </location>
</feature>
<dbReference type="Gene3D" id="2.60.40.760">
    <property type="entry name" value="Expansin, cellulose-binding-like domain"/>
    <property type="match status" value="1"/>
</dbReference>